<dbReference type="Pfam" id="PF12932">
    <property type="entry name" value="Sec16"/>
    <property type="match status" value="1"/>
</dbReference>
<dbReference type="Proteomes" id="UP000297245">
    <property type="component" value="Unassembled WGS sequence"/>
</dbReference>
<evidence type="ECO:0000256" key="2">
    <source>
        <dbReference type="ARBA" id="ARBA00005927"/>
    </source>
</evidence>
<dbReference type="GO" id="GO:0016192">
    <property type="term" value="P:vesicle-mediated transport"/>
    <property type="evidence" value="ECO:0007669"/>
    <property type="project" value="UniProtKB-KW"/>
</dbReference>
<feature type="compositionally biased region" description="Low complexity" evidence="8">
    <location>
        <begin position="171"/>
        <end position="180"/>
    </location>
</feature>
<keyword evidence="7" id="KW-0472">Membrane</keyword>
<reference evidence="11 12" key="1">
    <citation type="journal article" date="2019" name="Nat. Ecol. Evol.">
        <title>Megaphylogeny resolves global patterns of mushroom evolution.</title>
        <authorList>
            <person name="Varga T."/>
            <person name="Krizsan K."/>
            <person name="Foldi C."/>
            <person name="Dima B."/>
            <person name="Sanchez-Garcia M."/>
            <person name="Sanchez-Ramirez S."/>
            <person name="Szollosi G.J."/>
            <person name="Szarkandi J.G."/>
            <person name="Papp V."/>
            <person name="Albert L."/>
            <person name="Andreopoulos W."/>
            <person name="Angelini C."/>
            <person name="Antonin V."/>
            <person name="Barry K.W."/>
            <person name="Bougher N.L."/>
            <person name="Buchanan P."/>
            <person name="Buyck B."/>
            <person name="Bense V."/>
            <person name="Catcheside P."/>
            <person name="Chovatia M."/>
            <person name="Cooper J."/>
            <person name="Damon W."/>
            <person name="Desjardin D."/>
            <person name="Finy P."/>
            <person name="Geml J."/>
            <person name="Haridas S."/>
            <person name="Hughes K."/>
            <person name="Justo A."/>
            <person name="Karasinski D."/>
            <person name="Kautmanova I."/>
            <person name="Kiss B."/>
            <person name="Kocsube S."/>
            <person name="Kotiranta H."/>
            <person name="LaButti K.M."/>
            <person name="Lechner B.E."/>
            <person name="Liimatainen K."/>
            <person name="Lipzen A."/>
            <person name="Lukacs Z."/>
            <person name="Mihaltcheva S."/>
            <person name="Morgado L.N."/>
            <person name="Niskanen T."/>
            <person name="Noordeloos M.E."/>
            <person name="Ohm R.A."/>
            <person name="Ortiz-Santana B."/>
            <person name="Ovrebo C."/>
            <person name="Racz N."/>
            <person name="Riley R."/>
            <person name="Savchenko A."/>
            <person name="Shiryaev A."/>
            <person name="Soop K."/>
            <person name="Spirin V."/>
            <person name="Szebenyi C."/>
            <person name="Tomsovsky M."/>
            <person name="Tulloss R.E."/>
            <person name="Uehling J."/>
            <person name="Grigoriev I.V."/>
            <person name="Vagvolgyi C."/>
            <person name="Papp T."/>
            <person name="Martin F.M."/>
            <person name="Miettinen O."/>
            <person name="Hibbett D.S."/>
            <person name="Nagy L.G."/>
        </authorList>
    </citation>
    <scope>NUCLEOTIDE SEQUENCE [LARGE SCALE GENOMIC DNA]</scope>
    <source>
        <strain evidence="11 12">CBS 962.96</strain>
    </source>
</reference>
<evidence type="ECO:0000313" key="12">
    <source>
        <dbReference type="Proteomes" id="UP000297245"/>
    </source>
</evidence>
<evidence type="ECO:0000256" key="8">
    <source>
        <dbReference type="SAM" id="MobiDB-lite"/>
    </source>
</evidence>
<keyword evidence="5 7" id="KW-0931">ER-Golgi transport</keyword>
<dbReference type="PANTHER" id="PTHR13402">
    <property type="entry name" value="RGPR-RELATED"/>
    <property type="match status" value="1"/>
</dbReference>
<keyword evidence="12" id="KW-1185">Reference proteome</keyword>
<feature type="region of interest" description="Disordered" evidence="8">
    <location>
        <begin position="974"/>
        <end position="1047"/>
    </location>
</feature>
<evidence type="ECO:0000256" key="3">
    <source>
        <dbReference type="ARBA" id="ARBA00022448"/>
    </source>
</evidence>
<keyword evidence="7" id="KW-0653">Protein transport</keyword>
<evidence type="ECO:0000256" key="4">
    <source>
        <dbReference type="ARBA" id="ARBA00022824"/>
    </source>
</evidence>
<feature type="compositionally biased region" description="Polar residues" evidence="8">
    <location>
        <begin position="50"/>
        <end position="72"/>
    </location>
</feature>
<keyword evidence="3 7" id="KW-0813">Transport</keyword>
<evidence type="ECO:0000256" key="1">
    <source>
        <dbReference type="ARBA" id="ARBA00004397"/>
    </source>
</evidence>
<feature type="compositionally biased region" description="Low complexity" evidence="8">
    <location>
        <begin position="10"/>
        <end position="23"/>
    </location>
</feature>
<accession>A0A4S8LP95</accession>
<dbReference type="EMBL" id="ML179314">
    <property type="protein sequence ID" value="THU91134.1"/>
    <property type="molecule type" value="Genomic_DNA"/>
</dbReference>
<feature type="region of interest" description="Disordered" evidence="8">
    <location>
        <begin position="1"/>
        <end position="205"/>
    </location>
</feature>
<comment type="subcellular location">
    <subcellularLocation>
        <location evidence="1">Endoplasmic reticulum membrane</location>
        <topology evidence="1">Peripheral membrane protein</topology>
        <orientation evidence="1">Cytoplasmic side</orientation>
    </subcellularLocation>
</comment>
<keyword evidence="4 7" id="KW-0256">Endoplasmic reticulum</keyword>
<dbReference type="AlphaFoldDB" id="A0A4S8LP95"/>
<dbReference type="GO" id="GO:0012507">
    <property type="term" value="C:ER to Golgi transport vesicle membrane"/>
    <property type="evidence" value="ECO:0007669"/>
    <property type="project" value="TreeGrafter"/>
</dbReference>
<dbReference type="InterPro" id="IPR024340">
    <property type="entry name" value="Sec16_CCD"/>
</dbReference>
<dbReference type="GO" id="GO:0007030">
    <property type="term" value="P:Golgi organization"/>
    <property type="evidence" value="ECO:0007669"/>
    <property type="project" value="TreeGrafter"/>
</dbReference>
<dbReference type="GO" id="GO:0006914">
    <property type="term" value="P:autophagy"/>
    <property type="evidence" value="ECO:0007669"/>
    <property type="project" value="UniProtKB-KW"/>
</dbReference>
<organism evidence="11 12">
    <name type="scientific">Dendrothele bispora (strain CBS 962.96)</name>
    <dbReference type="NCBI Taxonomy" id="1314807"/>
    <lineage>
        <taxon>Eukaryota</taxon>
        <taxon>Fungi</taxon>
        <taxon>Dikarya</taxon>
        <taxon>Basidiomycota</taxon>
        <taxon>Agaricomycotina</taxon>
        <taxon>Agaricomycetes</taxon>
        <taxon>Agaricomycetidae</taxon>
        <taxon>Agaricales</taxon>
        <taxon>Agaricales incertae sedis</taxon>
        <taxon>Dendrothele</taxon>
    </lineage>
</organism>
<feature type="region of interest" description="Disordered" evidence="8">
    <location>
        <begin position="788"/>
        <end position="807"/>
    </location>
</feature>
<dbReference type="GO" id="GO:0070973">
    <property type="term" value="P:protein localization to endoplasmic reticulum exit site"/>
    <property type="evidence" value="ECO:0007669"/>
    <property type="project" value="TreeGrafter"/>
</dbReference>
<dbReference type="CDD" id="cd09233">
    <property type="entry name" value="ACE1-Sec16-like"/>
    <property type="match status" value="1"/>
</dbReference>
<dbReference type="GO" id="GO:0070971">
    <property type="term" value="C:endoplasmic reticulum exit site"/>
    <property type="evidence" value="ECO:0007669"/>
    <property type="project" value="TreeGrafter"/>
</dbReference>
<feature type="region of interest" description="Disordered" evidence="8">
    <location>
        <begin position="908"/>
        <end position="943"/>
    </location>
</feature>
<keyword evidence="7" id="KW-0072">Autophagy</keyword>
<comment type="similarity">
    <text evidence="2 7">Belongs to the SEC16 family.</text>
</comment>
<evidence type="ECO:0000313" key="11">
    <source>
        <dbReference type="EMBL" id="THU91134.1"/>
    </source>
</evidence>
<feature type="compositionally biased region" description="Basic and acidic residues" evidence="8">
    <location>
        <begin position="794"/>
        <end position="806"/>
    </location>
</feature>
<protein>
    <recommendedName>
        <fullName evidence="7">Protein transport protein sec16</fullName>
    </recommendedName>
</protein>
<feature type="region of interest" description="Disordered" evidence="8">
    <location>
        <begin position="1083"/>
        <end position="1202"/>
    </location>
</feature>
<evidence type="ECO:0000259" key="9">
    <source>
        <dbReference type="Pfam" id="PF12931"/>
    </source>
</evidence>
<evidence type="ECO:0000256" key="7">
    <source>
        <dbReference type="RuleBase" id="RU364101"/>
    </source>
</evidence>
<dbReference type="Pfam" id="PF12931">
    <property type="entry name" value="TPR_Sec16"/>
    <property type="match status" value="1"/>
</dbReference>
<dbReference type="Gene3D" id="1.25.40.1030">
    <property type="match status" value="1"/>
</dbReference>
<feature type="region of interest" description="Disordered" evidence="8">
    <location>
        <begin position="818"/>
        <end position="887"/>
    </location>
</feature>
<sequence>MDPNVDVFASSPSVSHESSVPVPTALSADAVKEHTILTRTDSINAYEPGRTSSPGVFSNHSRTTSPITTSQAPKPDELHNRNASPSHDVYRAASPASVHSFSSQGPPISATSDPYRPSRLNTQTYGSIEGVAVDPYAPKTQPERKMTSPTSAAPYASPYLPQKQPNAPPRSLSISSTTSAKSEDPYAPSLHSRIQSNDSDYAPYTMHGQSVSDIYSNPGSSAGLGAQDIYMKAAPTHTPYAPSPSLLGTNDPLGRASARIPVFSFGFGGRIVTCFHGADKLNTGFDVALASKNSTGIQIQVLNKVIPESALSVSAASYPGPLFSDPGTPTTSLVRPGASAQAKTKKARVVNYLEARATEISQGLNYLHSGSLEQRRADGKLALVKLLKIMVENDGKISGSPQIDSAVRAALVPRLDSSLPESDSSLTVPGFTPADVHSSSLDGGFADPNDTPNTTYSIRPSALEKIQDFLLRGQRRQAYHYALDQKLWAHAMVIASGIDKEAWQEAVNEFVKTELGSVRGQSSGRESLRVAYGLMSGQGAAAVQQLVPQSSLSDPGARLLAPISHATPMTPNFATALPGKIPEESLSQWTETVAMALSGTPSHETFAAITALGDHLAANHWTEAAHACYLLSPQTSQVTGMAHQPARIVLLGSQNPQTAHSFTSDPDPIIFSEILEFALSLATVKGQEPFGGLPHLQPYRFVRATQLAEFGDISLANRYCEAITASLNRPSPYFTNVLIDQLRGLSNRIVGVTHVDKAGSWMGAKLGKPSLDSIGGWLEGRFTKLVTGDPDSPGIREEQSKTEERGYVGAFSQYSTISSTTTSTSPSPQSSVTNLNAYAAPPPRTGSSMSSRSTLGVISPTDRASSAMDYSRPKPSPGPRVASASAATTTFAQAQSFGQAVSQYSPYSHFGNGDSSQDLMTPRPTLESTEEEGQEATWWGSSSAATPTATSFVQLHSAPTAASSDGFVSLMDDTNFAPASKPQPAQRQNFVEDDEEDLGFGNSKPRSKPASTEDTAQDDANPSNDPRSTEAPQHIRPTANTSASGSWLSRLWKRESTPAPVKANLGEEVSFYFDKELKRWVNKSTGGNDTAKATPPPPPPPRAQTASPAGSAPRPPSAGVRPPSTGPPPLRSASTADLGSAKPPMRIRSNLVPDSEVGSAPSTPTGSRLAPPAPPPGRPRSQASKRNIRNRYVDVFQQEGAA</sequence>
<name>A0A4S8LP95_DENBC</name>
<evidence type="ECO:0000259" key="10">
    <source>
        <dbReference type="Pfam" id="PF12932"/>
    </source>
</evidence>
<dbReference type="GO" id="GO:0005789">
    <property type="term" value="C:endoplasmic reticulum membrane"/>
    <property type="evidence" value="ECO:0007669"/>
    <property type="project" value="UniProtKB-SubCell"/>
</dbReference>
<gene>
    <name evidence="11" type="ORF">K435DRAFT_674707</name>
</gene>
<feature type="domain" description="Sec16 Sec23-binding" evidence="9">
    <location>
        <begin position="466"/>
        <end position="789"/>
    </location>
</feature>
<comment type="function">
    <text evidence="6 7">Involved in the initiation of assembly of the COPII coat required for the formation of transport vesicles from the endoplasmic reticulum (ER) and the selection of cargo molecules. Also involved in autophagy.</text>
</comment>
<feature type="compositionally biased region" description="Polar residues" evidence="8">
    <location>
        <begin position="845"/>
        <end position="856"/>
    </location>
</feature>
<feature type="compositionally biased region" description="Polar residues" evidence="8">
    <location>
        <begin position="97"/>
        <end position="112"/>
    </location>
</feature>
<dbReference type="GO" id="GO:0015031">
    <property type="term" value="P:protein transport"/>
    <property type="evidence" value="ECO:0007669"/>
    <property type="project" value="UniProtKB-KW"/>
</dbReference>
<dbReference type="InterPro" id="IPR024298">
    <property type="entry name" value="Sec16_Sec23-bd"/>
</dbReference>
<dbReference type="OrthoDB" id="8918678at2759"/>
<feature type="compositionally biased region" description="Low complexity" evidence="8">
    <location>
        <begin position="818"/>
        <end position="833"/>
    </location>
</feature>
<feature type="domain" description="Sec16 central conserved" evidence="10">
    <location>
        <begin position="260"/>
        <end position="395"/>
    </location>
</feature>
<feature type="compositionally biased region" description="Polar residues" evidence="8">
    <location>
        <begin position="1038"/>
        <end position="1047"/>
    </location>
</feature>
<evidence type="ECO:0000256" key="6">
    <source>
        <dbReference type="ARBA" id="ARBA00024687"/>
    </source>
</evidence>
<dbReference type="PANTHER" id="PTHR13402:SF6">
    <property type="entry name" value="SECRETORY 16, ISOFORM I"/>
    <property type="match status" value="1"/>
</dbReference>
<feature type="compositionally biased region" description="Low complexity" evidence="8">
    <location>
        <begin position="1103"/>
        <end position="1112"/>
    </location>
</feature>
<proteinExistence type="inferred from homology"/>
<feature type="compositionally biased region" description="Polar residues" evidence="8">
    <location>
        <begin position="1009"/>
        <end position="1026"/>
    </location>
</feature>
<evidence type="ECO:0000256" key="5">
    <source>
        <dbReference type="ARBA" id="ARBA00022892"/>
    </source>
</evidence>